<comment type="subcellular location">
    <subcellularLocation>
        <location evidence="5">Cell inner membrane</location>
        <topology evidence="5">Multi-pass membrane protein</topology>
    </subcellularLocation>
    <subcellularLocation>
        <location evidence="1">Membrane</location>
        <topology evidence="1">Multi-pass membrane protein</topology>
    </subcellularLocation>
</comment>
<feature type="transmembrane region" description="Helical" evidence="5">
    <location>
        <begin position="181"/>
        <end position="199"/>
    </location>
</feature>
<protein>
    <recommendedName>
        <fullName evidence="5">Transport permease protein</fullName>
    </recommendedName>
</protein>
<keyword evidence="3 5" id="KW-1133">Transmembrane helix</keyword>
<evidence type="ECO:0000259" key="6">
    <source>
        <dbReference type="PROSITE" id="PS51012"/>
    </source>
</evidence>
<proteinExistence type="inferred from homology"/>
<dbReference type="InterPro" id="IPR047817">
    <property type="entry name" value="ABC2_TM_bact-type"/>
</dbReference>
<evidence type="ECO:0000256" key="1">
    <source>
        <dbReference type="ARBA" id="ARBA00004141"/>
    </source>
</evidence>
<keyword evidence="2 5" id="KW-0812">Transmembrane</keyword>
<dbReference type="PANTHER" id="PTHR43229:SF2">
    <property type="entry name" value="NODULATION PROTEIN J"/>
    <property type="match status" value="1"/>
</dbReference>
<feature type="domain" description="ABC transmembrane type-2" evidence="6">
    <location>
        <begin position="133"/>
        <end position="202"/>
    </location>
</feature>
<organism evidence="7 8">
    <name type="scientific">Devosia nitrariae</name>
    <dbReference type="NCBI Taxonomy" id="2071872"/>
    <lineage>
        <taxon>Bacteria</taxon>
        <taxon>Pseudomonadati</taxon>
        <taxon>Pseudomonadota</taxon>
        <taxon>Alphaproteobacteria</taxon>
        <taxon>Hyphomicrobiales</taxon>
        <taxon>Devosiaceae</taxon>
        <taxon>Devosia</taxon>
    </lineage>
</organism>
<evidence type="ECO:0000313" key="8">
    <source>
        <dbReference type="Proteomes" id="UP001156691"/>
    </source>
</evidence>
<sequence>MASTPGFPPGDAWVVFVPGLLVQLGIFGGLFVGFGIIAEWRAGVIDRMMVTPASRTALIAGRVLRDVVVLVAQAIILISCAFLFGLRVPLWAIAAGLVLIGLLGAAFSFLSYAFGLITKSEDAFAPLVNSLALPVLLLSGILLPMSLAPAWLQALASINPFKHVVDALRAIFRGEIGTPEVALGVALAAVLVVLGAWFGNRVFEGQTK</sequence>
<dbReference type="InterPro" id="IPR051784">
    <property type="entry name" value="Nod_factor_ABC_transporter"/>
</dbReference>
<evidence type="ECO:0000256" key="2">
    <source>
        <dbReference type="ARBA" id="ARBA00022692"/>
    </source>
</evidence>
<accession>A0ABQ5VYQ5</accession>
<keyword evidence="5" id="KW-1003">Cell membrane</keyword>
<dbReference type="PANTHER" id="PTHR43229">
    <property type="entry name" value="NODULATION PROTEIN J"/>
    <property type="match status" value="1"/>
</dbReference>
<name>A0ABQ5VYQ5_9HYPH</name>
<feature type="transmembrane region" description="Helical" evidence="5">
    <location>
        <begin position="20"/>
        <end position="42"/>
    </location>
</feature>
<evidence type="ECO:0000256" key="4">
    <source>
        <dbReference type="ARBA" id="ARBA00023136"/>
    </source>
</evidence>
<keyword evidence="4 5" id="KW-0472">Membrane</keyword>
<dbReference type="PROSITE" id="PS51012">
    <property type="entry name" value="ABC_TM2"/>
    <property type="match status" value="1"/>
</dbReference>
<evidence type="ECO:0000256" key="5">
    <source>
        <dbReference type="RuleBase" id="RU361157"/>
    </source>
</evidence>
<reference evidence="8" key="1">
    <citation type="journal article" date="2019" name="Int. J. Syst. Evol. Microbiol.">
        <title>The Global Catalogue of Microorganisms (GCM) 10K type strain sequencing project: providing services to taxonomists for standard genome sequencing and annotation.</title>
        <authorList>
            <consortium name="The Broad Institute Genomics Platform"/>
            <consortium name="The Broad Institute Genome Sequencing Center for Infectious Disease"/>
            <person name="Wu L."/>
            <person name="Ma J."/>
        </authorList>
    </citation>
    <scope>NUCLEOTIDE SEQUENCE [LARGE SCALE GENOMIC DNA]</scope>
    <source>
        <strain evidence="8">NBRC 112416</strain>
    </source>
</reference>
<evidence type="ECO:0000256" key="3">
    <source>
        <dbReference type="ARBA" id="ARBA00022989"/>
    </source>
</evidence>
<feature type="transmembrane region" description="Helical" evidence="5">
    <location>
        <begin position="90"/>
        <end position="115"/>
    </location>
</feature>
<comment type="similarity">
    <text evidence="5">Belongs to the ABC-2 integral membrane protein family.</text>
</comment>
<feature type="transmembrane region" description="Helical" evidence="5">
    <location>
        <begin position="63"/>
        <end position="84"/>
    </location>
</feature>
<comment type="caution">
    <text evidence="5">Lacks conserved residue(s) required for the propagation of feature annotation.</text>
</comment>
<keyword evidence="8" id="KW-1185">Reference proteome</keyword>
<dbReference type="Proteomes" id="UP001156691">
    <property type="component" value="Unassembled WGS sequence"/>
</dbReference>
<feature type="transmembrane region" description="Helical" evidence="5">
    <location>
        <begin position="127"/>
        <end position="152"/>
    </location>
</feature>
<dbReference type="EMBL" id="BSNS01000002">
    <property type="protein sequence ID" value="GLQ52940.1"/>
    <property type="molecule type" value="Genomic_DNA"/>
</dbReference>
<dbReference type="Pfam" id="PF01061">
    <property type="entry name" value="ABC2_membrane"/>
    <property type="match status" value="1"/>
</dbReference>
<evidence type="ECO:0000313" key="7">
    <source>
        <dbReference type="EMBL" id="GLQ52940.1"/>
    </source>
</evidence>
<keyword evidence="5" id="KW-0813">Transport</keyword>
<gene>
    <name evidence="7" type="ORF">GCM10010862_01980</name>
</gene>
<dbReference type="InterPro" id="IPR013525">
    <property type="entry name" value="ABC2_TM"/>
</dbReference>
<comment type="caution">
    <text evidence="7">The sequence shown here is derived from an EMBL/GenBank/DDBJ whole genome shotgun (WGS) entry which is preliminary data.</text>
</comment>